<reference evidence="4 5" key="1">
    <citation type="submission" date="2020-08" db="EMBL/GenBank/DDBJ databases">
        <title>Bridging the membrane lipid divide: bacteria of the FCB group superphylum have the potential to synthesize archaeal ether lipids.</title>
        <authorList>
            <person name="Villanueva L."/>
            <person name="Von Meijenfeldt F.A.B."/>
            <person name="Westbye A.B."/>
            <person name="Yadav S."/>
            <person name="Hopmans E.C."/>
            <person name="Dutilh B.E."/>
            <person name="Sinninghe Damste J.S."/>
        </authorList>
    </citation>
    <scope>NUCLEOTIDE SEQUENCE [LARGE SCALE GENOMIC DNA]</scope>
    <source>
        <strain evidence="4">NIOZ-UU47</strain>
    </source>
</reference>
<protein>
    <submittedName>
        <fullName evidence="4">Serine acetyltransferase</fullName>
    </submittedName>
</protein>
<dbReference type="EMBL" id="JACNJZ010000141">
    <property type="protein sequence ID" value="MBC8318259.1"/>
    <property type="molecule type" value="Genomic_DNA"/>
</dbReference>
<sequence length="327" mass="36484">MTIKYGLEFPKDGTCKDERSETNKYRINLPQVVDQLIKSCSNENCFEHINTDPLPSRQRAADIIECCRNILFPGYFNGHGMDQVSFSYQLGVAVSKLYDKLAAEITYSIRHECIRYNQSCLHCDEQGKKKAFEFMLSLTDLRHILATDVKAAYEGDPAVTSYDEVIFCYPGIQAITIYRIAHLLYDLEVPILPRIMTEYAHSQTGIDIHPGAHIGESFFIDHGTGVVIGQTTTIGKRVKLYQGVTLGALAFKRDEAGKLDRKSKRHPTLEDDVTVYAGSTILGGDTEIGGRSIIGGNTWLTSSIPADTKVLLNPPELIMKKKEVKGE</sequence>
<dbReference type="CDD" id="cd03354">
    <property type="entry name" value="LbH_SAT"/>
    <property type="match status" value="1"/>
</dbReference>
<comment type="caution">
    <text evidence="4">The sequence shown here is derived from an EMBL/GenBank/DDBJ whole genome shotgun (WGS) entry which is preliminary data.</text>
</comment>
<dbReference type="PANTHER" id="PTHR42811">
    <property type="entry name" value="SERINE ACETYLTRANSFERASE"/>
    <property type="match status" value="1"/>
</dbReference>
<proteinExistence type="predicted"/>
<accession>A0A8J6TCM1</accession>
<evidence type="ECO:0000256" key="3">
    <source>
        <dbReference type="ARBA" id="ARBA00023315"/>
    </source>
</evidence>
<dbReference type="InterPro" id="IPR011004">
    <property type="entry name" value="Trimer_LpxA-like_sf"/>
</dbReference>
<dbReference type="AlphaFoldDB" id="A0A8J6TCM1"/>
<dbReference type="InterPro" id="IPR042122">
    <property type="entry name" value="Ser_AcTrfase_N_sf"/>
</dbReference>
<dbReference type="Gene3D" id="2.160.10.10">
    <property type="entry name" value="Hexapeptide repeat proteins"/>
    <property type="match status" value="1"/>
</dbReference>
<evidence type="ECO:0000313" key="5">
    <source>
        <dbReference type="Proteomes" id="UP000614424"/>
    </source>
</evidence>
<dbReference type="InterPro" id="IPR045304">
    <property type="entry name" value="LbH_SAT"/>
</dbReference>
<dbReference type="Gene3D" id="1.10.3130.10">
    <property type="entry name" value="serine acetyltransferase, domain 1"/>
    <property type="match status" value="1"/>
</dbReference>
<keyword evidence="1" id="KW-0028">Amino-acid biosynthesis</keyword>
<evidence type="ECO:0000256" key="1">
    <source>
        <dbReference type="ARBA" id="ARBA00022605"/>
    </source>
</evidence>
<keyword evidence="2" id="KW-0808">Transferase</keyword>
<name>A0A8J6TCM1_9BACT</name>
<dbReference type="SUPFAM" id="SSF51161">
    <property type="entry name" value="Trimeric LpxA-like enzymes"/>
    <property type="match status" value="1"/>
</dbReference>
<dbReference type="GO" id="GO:0016746">
    <property type="term" value="F:acyltransferase activity"/>
    <property type="evidence" value="ECO:0007669"/>
    <property type="project" value="UniProtKB-KW"/>
</dbReference>
<dbReference type="Proteomes" id="UP000614424">
    <property type="component" value="Unassembled WGS sequence"/>
</dbReference>
<dbReference type="GO" id="GO:0008652">
    <property type="term" value="P:amino acid biosynthetic process"/>
    <property type="evidence" value="ECO:0007669"/>
    <property type="project" value="UniProtKB-KW"/>
</dbReference>
<evidence type="ECO:0000256" key="2">
    <source>
        <dbReference type="ARBA" id="ARBA00022679"/>
    </source>
</evidence>
<gene>
    <name evidence="4" type="ORF">H8E41_10165</name>
</gene>
<dbReference type="NCBIfam" id="NF041874">
    <property type="entry name" value="EPS_EpsC"/>
    <property type="match status" value="1"/>
</dbReference>
<keyword evidence="3" id="KW-0012">Acyltransferase</keyword>
<evidence type="ECO:0000313" key="4">
    <source>
        <dbReference type="EMBL" id="MBC8318259.1"/>
    </source>
</evidence>
<organism evidence="4 5">
    <name type="scientific">Candidatus Desulfobia pelagia</name>
    <dbReference type="NCBI Taxonomy" id="2841692"/>
    <lineage>
        <taxon>Bacteria</taxon>
        <taxon>Pseudomonadati</taxon>
        <taxon>Thermodesulfobacteriota</taxon>
        <taxon>Desulfobulbia</taxon>
        <taxon>Desulfobulbales</taxon>
        <taxon>Desulfobulbaceae</taxon>
        <taxon>Candidatus Desulfobia</taxon>
    </lineage>
</organism>
<dbReference type="InterPro" id="IPR053376">
    <property type="entry name" value="Serine_acetyltransferase"/>
</dbReference>